<protein>
    <submittedName>
        <fullName evidence="1">Uncharacterized protein</fullName>
    </submittedName>
</protein>
<evidence type="ECO:0000313" key="2">
    <source>
        <dbReference type="Proteomes" id="UP000828390"/>
    </source>
</evidence>
<name>A0A9D3YIR7_DREPO</name>
<dbReference type="AlphaFoldDB" id="A0A9D3YIR7"/>
<keyword evidence="2" id="KW-1185">Reference proteome</keyword>
<dbReference type="Proteomes" id="UP000828390">
    <property type="component" value="Unassembled WGS sequence"/>
</dbReference>
<organism evidence="1 2">
    <name type="scientific">Dreissena polymorpha</name>
    <name type="common">Zebra mussel</name>
    <name type="synonym">Mytilus polymorpha</name>
    <dbReference type="NCBI Taxonomy" id="45954"/>
    <lineage>
        <taxon>Eukaryota</taxon>
        <taxon>Metazoa</taxon>
        <taxon>Spiralia</taxon>
        <taxon>Lophotrochozoa</taxon>
        <taxon>Mollusca</taxon>
        <taxon>Bivalvia</taxon>
        <taxon>Autobranchia</taxon>
        <taxon>Heteroconchia</taxon>
        <taxon>Euheterodonta</taxon>
        <taxon>Imparidentia</taxon>
        <taxon>Neoheterodontei</taxon>
        <taxon>Myida</taxon>
        <taxon>Dreissenoidea</taxon>
        <taxon>Dreissenidae</taxon>
        <taxon>Dreissena</taxon>
    </lineage>
</organism>
<dbReference type="EMBL" id="JAIWYP010000015">
    <property type="protein sequence ID" value="KAH3699013.1"/>
    <property type="molecule type" value="Genomic_DNA"/>
</dbReference>
<reference evidence="1" key="1">
    <citation type="journal article" date="2019" name="bioRxiv">
        <title>The Genome of the Zebra Mussel, Dreissena polymorpha: A Resource for Invasive Species Research.</title>
        <authorList>
            <person name="McCartney M.A."/>
            <person name="Auch B."/>
            <person name="Kono T."/>
            <person name="Mallez S."/>
            <person name="Zhang Y."/>
            <person name="Obille A."/>
            <person name="Becker A."/>
            <person name="Abrahante J.E."/>
            <person name="Garbe J."/>
            <person name="Badalamenti J.P."/>
            <person name="Herman A."/>
            <person name="Mangelson H."/>
            <person name="Liachko I."/>
            <person name="Sullivan S."/>
            <person name="Sone E.D."/>
            <person name="Koren S."/>
            <person name="Silverstein K.A.T."/>
            <person name="Beckman K.B."/>
            <person name="Gohl D.M."/>
        </authorList>
    </citation>
    <scope>NUCLEOTIDE SEQUENCE</scope>
    <source>
        <strain evidence="1">Duluth1</strain>
        <tissue evidence="1">Whole animal</tissue>
    </source>
</reference>
<gene>
    <name evidence="1" type="ORF">DPMN_073959</name>
</gene>
<sequence>MKKIDAKKQIREMLYKRKHSQNGSTNIFSRLGVALWTSSRVSRMDTTCCRFLKYCHLRLCLERGVV</sequence>
<reference evidence="1" key="2">
    <citation type="submission" date="2020-11" db="EMBL/GenBank/DDBJ databases">
        <authorList>
            <person name="McCartney M.A."/>
            <person name="Auch B."/>
            <person name="Kono T."/>
            <person name="Mallez S."/>
            <person name="Becker A."/>
            <person name="Gohl D.M."/>
            <person name="Silverstein K.A.T."/>
            <person name="Koren S."/>
            <person name="Bechman K.B."/>
            <person name="Herman A."/>
            <person name="Abrahante J.E."/>
            <person name="Garbe J."/>
        </authorList>
    </citation>
    <scope>NUCLEOTIDE SEQUENCE</scope>
    <source>
        <strain evidence="1">Duluth1</strain>
        <tissue evidence="1">Whole animal</tissue>
    </source>
</reference>
<proteinExistence type="predicted"/>
<accession>A0A9D3YIR7</accession>
<evidence type="ECO:0000313" key="1">
    <source>
        <dbReference type="EMBL" id="KAH3699013.1"/>
    </source>
</evidence>
<comment type="caution">
    <text evidence="1">The sequence shown here is derived from an EMBL/GenBank/DDBJ whole genome shotgun (WGS) entry which is preliminary data.</text>
</comment>